<keyword evidence="3" id="KW-0418">Kinase</keyword>
<dbReference type="PANTHER" id="PTHR37419:SF1">
    <property type="entry name" value="SERINE_THREONINE-PROTEIN KINASE TOXIN HIPA"/>
    <property type="match status" value="1"/>
</dbReference>
<proteinExistence type="inferred from homology"/>
<evidence type="ECO:0000313" key="6">
    <source>
        <dbReference type="EMBL" id="MFC4310304.1"/>
    </source>
</evidence>
<dbReference type="Pfam" id="PF07804">
    <property type="entry name" value="HipA_C"/>
    <property type="match status" value="1"/>
</dbReference>
<dbReference type="InterPro" id="IPR052028">
    <property type="entry name" value="HipA_Ser/Thr_kinase"/>
</dbReference>
<dbReference type="Pfam" id="PF13657">
    <property type="entry name" value="Couple_hipA"/>
    <property type="match status" value="1"/>
</dbReference>
<gene>
    <name evidence="6" type="ORF">ACFPN2_14520</name>
</gene>
<dbReference type="RefSeq" id="WP_380597685.1">
    <property type="nucleotide sequence ID" value="NZ_JBHSDU010000003.1"/>
</dbReference>
<evidence type="ECO:0000256" key="2">
    <source>
        <dbReference type="ARBA" id="ARBA00022679"/>
    </source>
</evidence>
<dbReference type="InterPro" id="IPR012893">
    <property type="entry name" value="HipA-like_C"/>
</dbReference>
<evidence type="ECO:0000259" key="4">
    <source>
        <dbReference type="Pfam" id="PF07804"/>
    </source>
</evidence>
<organism evidence="6 7">
    <name type="scientific">Steroidobacter flavus</name>
    <dbReference type="NCBI Taxonomy" id="1842136"/>
    <lineage>
        <taxon>Bacteria</taxon>
        <taxon>Pseudomonadati</taxon>
        <taxon>Pseudomonadota</taxon>
        <taxon>Gammaproteobacteria</taxon>
        <taxon>Steroidobacterales</taxon>
        <taxon>Steroidobacteraceae</taxon>
        <taxon>Steroidobacter</taxon>
    </lineage>
</organism>
<evidence type="ECO:0000313" key="7">
    <source>
        <dbReference type="Proteomes" id="UP001595904"/>
    </source>
</evidence>
<name>A0ABV8SV23_9GAMM</name>
<keyword evidence="7" id="KW-1185">Reference proteome</keyword>
<dbReference type="InterPro" id="IPR017508">
    <property type="entry name" value="HipA_N1"/>
</dbReference>
<accession>A0ABV8SV23</accession>
<dbReference type="Proteomes" id="UP001595904">
    <property type="component" value="Unassembled WGS sequence"/>
</dbReference>
<dbReference type="EMBL" id="JBHSDU010000003">
    <property type="protein sequence ID" value="MFC4310304.1"/>
    <property type="molecule type" value="Genomic_DNA"/>
</dbReference>
<sequence>MPRPSSRRDLGVWMNGERVGTWTSHPGRPDEFVYAEEWLATEDARPLSLSMVLQPEPFKGPRVAAFFDNLLPDNQRIRQRLQRRFETATTGAFDLLMEIGRDCVGAIQLLPEDSAPPNVRTITAEPLSPTQVSQQLSMMLRALPGSQAEDDDFRISLAGAQEKTALLQLEGKWMRAGGTTPTTHILKLPLGTGGGGIDLTTSVENEWLCAQILKAYGVPVSHCWIDQFGEYRVLVVERFDRRFSMDRSWIIRLPQEDMCQATGLPGDRKYEVDGGPGIRVIMDLLLGSSNAQNDRKDFFKTQILFWMLCAIDGHAKNFSIFLEPAGAYRLTPRYDILSAYPVLGTSTGKLSPKKVKMAMAVDGRNRHYLWDSILYRHWQETARKTGMSNAFDTLIQELVDTTPRVIDTVAALIPKGFPDAVATRILEGLRSASSRLSARTP</sequence>
<keyword evidence="2" id="KW-0808">Transferase</keyword>
<feature type="domain" description="HipA N-terminal subdomain 1" evidence="5">
    <location>
        <begin position="11"/>
        <end position="109"/>
    </location>
</feature>
<comment type="caution">
    <text evidence="6">The sequence shown here is derived from an EMBL/GenBank/DDBJ whole genome shotgun (WGS) entry which is preliminary data.</text>
</comment>
<feature type="domain" description="HipA-like C-terminal" evidence="4">
    <location>
        <begin position="155"/>
        <end position="404"/>
    </location>
</feature>
<comment type="similarity">
    <text evidence="1">Belongs to the HipA Ser/Thr kinase family.</text>
</comment>
<evidence type="ECO:0000259" key="5">
    <source>
        <dbReference type="Pfam" id="PF13657"/>
    </source>
</evidence>
<dbReference type="CDD" id="cd17808">
    <property type="entry name" value="HipA_Ec_like"/>
    <property type="match status" value="1"/>
</dbReference>
<protein>
    <submittedName>
        <fullName evidence="6">Type II toxin-antitoxin system HipA family toxin</fullName>
    </submittedName>
</protein>
<dbReference type="PANTHER" id="PTHR37419">
    <property type="entry name" value="SERINE/THREONINE-PROTEIN KINASE TOXIN HIPA"/>
    <property type="match status" value="1"/>
</dbReference>
<dbReference type="NCBIfam" id="TIGR03071">
    <property type="entry name" value="couple_hipA"/>
    <property type="match status" value="1"/>
</dbReference>
<evidence type="ECO:0000256" key="3">
    <source>
        <dbReference type="ARBA" id="ARBA00022777"/>
    </source>
</evidence>
<reference evidence="7" key="1">
    <citation type="journal article" date="2019" name="Int. J. Syst. Evol. Microbiol.">
        <title>The Global Catalogue of Microorganisms (GCM) 10K type strain sequencing project: providing services to taxonomists for standard genome sequencing and annotation.</title>
        <authorList>
            <consortium name="The Broad Institute Genomics Platform"/>
            <consortium name="The Broad Institute Genome Sequencing Center for Infectious Disease"/>
            <person name="Wu L."/>
            <person name="Ma J."/>
        </authorList>
    </citation>
    <scope>NUCLEOTIDE SEQUENCE [LARGE SCALE GENOMIC DNA]</scope>
    <source>
        <strain evidence="7">CGMCC 1.10759</strain>
    </source>
</reference>
<evidence type="ECO:0000256" key="1">
    <source>
        <dbReference type="ARBA" id="ARBA00010164"/>
    </source>
</evidence>